<dbReference type="Gene3D" id="3.30.450.90">
    <property type="match status" value="1"/>
</dbReference>
<dbReference type="KEGG" id="plon:Pla110_36420"/>
<dbReference type="Pfam" id="PF00437">
    <property type="entry name" value="T2SSE"/>
    <property type="match status" value="1"/>
</dbReference>
<dbReference type="EMBL" id="CP036281">
    <property type="protein sequence ID" value="QDU81891.1"/>
    <property type="molecule type" value="Genomic_DNA"/>
</dbReference>
<dbReference type="Pfam" id="PF05157">
    <property type="entry name" value="MshEN"/>
    <property type="match status" value="1"/>
</dbReference>
<dbReference type="PROSITE" id="PS00662">
    <property type="entry name" value="T2SP_E"/>
    <property type="match status" value="1"/>
</dbReference>
<dbReference type="RefSeq" id="WP_144997623.1">
    <property type="nucleotide sequence ID" value="NZ_CP036281.1"/>
</dbReference>
<dbReference type="SUPFAM" id="SSF52540">
    <property type="entry name" value="P-loop containing nucleoside triphosphate hydrolases"/>
    <property type="match status" value="1"/>
</dbReference>
<dbReference type="FunFam" id="3.30.450.90:FF:000001">
    <property type="entry name" value="Type II secretion system ATPase GspE"/>
    <property type="match status" value="1"/>
</dbReference>
<dbReference type="GO" id="GO:0005886">
    <property type="term" value="C:plasma membrane"/>
    <property type="evidence" value="ECO:0007669"/>
    <property type="project" value="TreeGrafter"/>
</dbReference>
<dbReference type="GO" id="GO:0005524">
    <property type="term" value="F:ATP binding"/>
    <property type="evidence" value="ECO:0007669"/>
    <property type="project" value="UniProtKB-KW"/>
</dbReference>
<keyword evidence="2" id="KW-0547">Nucleotide-binding</keyword>
<feature type="domain" description="Bacterial type II secretion system protein E" evidence="4">
    <location>
        <begin position="401"/>
        <end position="415"/>
    </location>
</feature>
<organism evidence="5 6">
    <name type="scientific">Polystyrenella longa</name>
    <dbReference type="NCBI Taxonomy" id="2528007"/>
    <lineage>
        <taxon>Bacteria</taxon>
        <taxon>Pseudomonadati</taxon>
        <taxon>Planctomycetota</taxon>
        <taxon>Planctomycetia</taxon>
        <taxon>Planctomycetales</taxon>
        <taxon>Planctomycetaceae</taxon>
        <taxon>Polystyrenella</taxon>
    </lineage>
</organism>
<evidence type="ECO:0000313" key="6">
    <source>
        <dbReference type="Proteomes" id="UP000317178"/>
    </source>
</evidence>
<keyword evidence="6" id="KW-1185">Reference proteome</keyword>
<dbReference type="SUPFAM" id="SSF160246">
    <property type="entry name" value="EspE N-terminal domain-like"/>
    <property type="match status" value="1"/>
</dbReference>
<dbReference type="AlphaFoldDB" id="A0A518CRN4"/>
<name>A0A518CRN4_9PLAN</name>
<dbReference type="FunFam" id="3.40.50.300:FF:000398">
    <property type="entry name" value="Type IV pilus assembly ATPase PilB"/>
    <property type="match status" value="1"/>
</dbReference>
<dbReference type="Proteomes" id="UP000317178">
    <property type="component" value="Chromosome"/>
</dbReference>
<evidence type="ECO:0000256" key="3">
    <source>
        <dbReference type="ARBA" id="ARBA00022840"/>
    </source>
</evidence>
<sequence length="582" mass="64968">MSIATPASKIKTHDPLWDVPEASLPLGARLVRAGLLSQDDLERALERQEKDNTRLGEILTRMGLVEEEEILPFLNQQLGVPSVRLREGIVDPKVVQMIPRSHAETLKAVALFKVRKEIFVAMAEPQNLRQVDEVERLTGLTVRPVIALKSSIERLIPRCYEKDFQVDHVTADIDESAIELQADTMLLDLQSSEAMADGSPIINLVNYFIVNSIRQGASDIHIEPGQKHTTIRFRVDGMLREVLRPRRDFHAALVSRVKVMARMDIAEHRQAQDGRMHVVVDNREVDIRVSTLPTVKGEKVVMRVLDRKNLTFNLNELGIPSEQLNPIKKMLQKPHGLLLVTGPTGSGKTTTLYSALELIKSVHTNIVTVEDPVEYQLDMINQVHANPSANLSFSDALRSILRQDPDVIMVGEIRDAETAEMAIQASLTGHLVLSTLHTNSTIGAITRLMDMGIMPYKISAALVGVVAQRLIRTVCPRCRTKYYPNEEMLQMIEYSGDTRRSFSKGEGCAQCYDTGFAGRTGIYEVLPIDREFRQAITHSDDMSAVRDLFDKKGINSLLDEGIKLAESGSTSLDEVVRLAFAD</sequence>
<evidence type="ECO:0000256" key="1">
    <source>
        <dbReference type="ARBA" id="ARBA00006611"/>
    </source>
</evidence>
<dbReference type="InterPro" id="IPR027417">
    <property type="entry name" value="P-loop_NTPase"/>
</dbReference>
<dbReference type="InterPro" id="IPR007831">
    <property type="entry name" value="T2SS_GspE_N"/>
</dbReference>
<dbReference type="InterPro" id="IPR037257">
    <property type="entry name" value="T2SS_E_N_sf"/>
</dbReference>
<dbReference type="Gene3D" id="1.10.40.70">
    <property type="match status" value="1"/>
</dbReference>
<gene>
    <name evidence="5" type="primary">epsE_3</name>
    <name evidence="5" type="ORF">Pla110_36420</name>
</gene>
<dbReference type="CDD" id="cd01129">
    <property type="entry name" value="PulE-GspE-like"/>
    <property type="match status" value="1"/>
</dbReference>
<keyword evidence="3" id="KW-0067">ATP-binding</keyword>
<dbReference type="OrthoDB" id="244550at2"/>
<comment type="similarity">
    <text evidence="1">Belongs to the GSP E family.</text>
</comment>
<dbReference type="Gene3D" id="3.30.300.160">
    <property type="entry name" value="Type II secretion system, protein E, N-terminal domain"/>
    <property type="match status" value="1"/>
</dbReference>
<protein>
    <submittedName>
        <fullName evidence="5">Type II secretion system protein E</fullName>
    </submittedName>
</protein>
<evidence type="ECO:0000313" key="5">
    <source>
        <dbReference type="EMBL" id="QDU81891.1"/>
    </source>
</evidence>
<dbReference type="Gene3D" id="3.40.50.300">
    <property type="entry name" value="P-loop containing nucleotide triphosphate hydrolases"/>
    <property type="match status" value="1"/>
</dbReference>
<dbReference type="PANTHER" id="PTHR30258:SF2">
    <property type="entry name" value="COMG OPERON PROTEIN 1"/>
    <property type="match status" value="1"/>
</dbReference>
<accession>A0A518CRN4</accession>
<dbReference type="InterPro" id="IPR001482">
    <property type="entry name" value="T2SS/T4SS_dom"/>
</dbReference>
<evidence type="ECO:0000256" key="2">
    <source>
        <dbReference type="ARBA" id="ARBA00022741"/>
    </source>
</evidence>
<dbReference type="GO" id="GO:0016887">
    <property type="term" value="F:ATP hydrolysis activity"/>
    <property type="evidence" value="ECO:0007669"/>
    <property type="project" value="TreeGrafter"/>
</dbReference>
<reference evidence="5 6" key="1">
    <citation type="submission" date="2019-02" db="EMBL/GenBank/DDBJ databases">
        <title>Deep-cultivation of Planctomycetes and their phenomic and genomic characterization uncovers novel biology.</title>
        <authorList>
            <person name="Wiegand S."/>
            <person name="Jogler M."/>
            <person name="Boedeker C."/>
            <person name="Pinto D."/>
            <person name="Vollmers J."/>
            <person name="Rivas-Marin E."/>
            <person name="Kohn T."/>
            <person name="Peeters S.H."/>
            <person name="Heuer A."/>
            <person name="Rast P."/>
            <person name="Oberbeckmann S."/>
            <person name="Bunk B."/>
            <person name="Jeske O."/>
            <person name="Meyerdierks A."/>
            <person name="Storesund J.E."/>
            <person name="Kallscheuer N."/>
            <person name="Luecker S."/>
            <person name="Lage O.M."/>
            <person name="Pohl T."/>
            <person name="Merkel B.J."/>
            <person name="Hornburger P."/>
            <person name="Mueller R.-W."/>
            <person name="Bruemmer F."/>
            <person name="Labrenz M."/>
            <person name="Spormann A.M."/>
            <person name="Op den Camp H."/>
            <person name="Overmann J."/>
            <person name="Amann R."/>
            <person name="Jetten M.S.M."/>
            <person name="Mascher T."/>
            <person name="Medema M.H."/>
            <person name="Devos D.P."/>
            <person name="Kaster A.-K."/>
            <person name="Ovreas L."/>
            <person name="Rohde M."/>
            <person name="Galperin M.Y."/>
            <person name="Jogler C."/>
        </authorList>
    </citation>
    <scope>NUCLEOTIDE SEQUENCE [LARGE SCALE GENOMIC DNA]</scope>
    <source>
        <strain evidence="5 6">Pla110</strain>
    </source>
</reference>
<proteinExistence type="inferred from homology"/>
<evidence type="ECO:0000259" key="4">
    <source>
        <dbReference type="PROSITE" id="PS00662"/>
    </source>
</evidence>
<dbReference type="PANTHER" id="PTHR30258">
    <property type="entry name" value="TYPE II SECRETION SYSTEM PROTEIN GSPE-RELATED"/>
    <property type="match status" value="1"/>
</dbReference>